<organism evidence="2 3">
    <name type="scientific">Thalassolituus maritimus</name>
    <dbReference type="NCBI Taxonomy" id="484498"/>
    <lineage>
        <taxon>Bacteria</taxon>
        <taxon>Pseudomonadati</taxon>
        <taxon>Pseudomonadota</taxon>
        <taxon>Gammaproteobacteria</taxon>
        <taxon>Oceanospirillales</taxon>
        <taxon>Oceanospirillaceae</taxon>
        <taxon>Thalassolituus</taxon>
    </lineage>
</organism>
<evidence type="ECO:0000256" key="1">
    <source>
        <dbReference type="SAM" id="SignalP"/>
    </source>
</evidence>
<name>A0A1N7PAA3_9GAMM</name>
<dbReference type="EMBL" id="FTOH01000009">
    <property type="protein sequence ID" value="SIT07524.1"/>
    <property type="molecule type" value="Genomic_DNA"/>
</dbReference>
<reference evidence="3" key="1">
    <citation type="submission" date="2017-01" db="EMBL/GenBank/DDBJ databases">
        <authorList>
            <person name="Varghese N."/>
            <person name="Submissions S."/>
        </authorList>
    </citation>
    <scope>NUCLEOTIDE SEQUENCE [LARGE SCALE GENOMIC DNA]</scope>
    <source>
        <strain evidence="3">DSM 24913</strain>
    </source>
</reference>
<evidence type="ECO:0000313" key="2">
    <source>
        <dbReference type="EMBL" id="SIT07524.1"/>
    </source>
</evidence>
<dbReference type="STRING" id="484498.SAMN05421686_10952"/>
<evidence type="ECO:0000313" key="3">
    <source>
        <dbReference type="Proteomes" id="UP000185639"/>
    </source>
</evidence>
<accession>A0A1N7PAA3</accession>
<proteinExistence type="predicted"/>
<protein>
    <submittedName>
        <fullName evidence="2">Uncharacterized protein</fullName>
    </submittedName>
</protein>
<sequence>MQRWLLTLLAIPALALADNHVDHGSDSNPDTKDALSEAYVMPVWVDAVTQVCPWKSEDAEGYIRLIRKQNDDGSHGLFVQWLRKGIAGAPTAAVSTLAVESLEKDYLVRIEMPQPTLARDACRLKAMAEDMMNERRYEFDLLLRGPGDMQVNITRMLGGGV</sequence>
<keyword evidence="3" id="KW-1185">Reference proteome</keyword>
<dbReference type="AlphaFoldDB" id="A0A1N7PAA3"/>
<gene>
    <name evidence="2" type="ORF">SAMN05421686_10952</name>
</gene>
<dbReference type="Proteomes" id="UP000185639">
    <property type="component" value="Unassembled WGS sequence"/>
</dbReference>
<feature type="chain" id="PRO_5012252981" evidence="1">
    <location>
        <begin position="18"/>
        <end position="161"/>
    </location>
</feature>
<keyword evidence="1" id="KW-0732">Signal</keyword>
<feature type="signal peptide" evidence="1">
    <location>
        <begin position="1"/>
        <end position="17"/>
    </location>
</feature>